<proteinExistence type="predicted"/>
<keyword evidence="2" id="KW-0732">Signal</keyword>
<sequence length="299" mass="32184">MRPGALIHQRHTAESSALLLVLLTGASYSYPANKGFDAGSAYGSSYGANPVSAGSSWEGPSSGYTDSGVRASSANTRPQTASRRVPKYSQPGVQNRHQLDINWSGAPSSPFSSEERPSAHRFASSKPEALGSRYMGPPARPQFRAGELSHEETIYESGDHESETEERRIPPSPPGVAVADGPVPNRDLPSVTGEGWVVYPYPIDYMLRMGRYPPGTLSHFTDSFEQGRDSWQDSHQIRYYYPANPRPLQAETIPTDSGASRSNKRQSQPVKQSAGSAGYGQTSAVNGQNSPIEELGPAG</sequence>
<dbReference type="AlphaFoldDB" id="A0A9N7W1H9"/>
<feature type="signal peptide" evidence="2">
    <location>
        <begin position="1"/>
        <end position="29"/>
    </location>
</feature>
<feature type="chain" id="PRO_5040210984" evidence="2">
    <location>
        <begin position="30"/>
        <end position="299"/>
    </location>
</feature>
<dbReference type="Proteomes" id="UP001153269">
    <property type="component" value="Unassembled WGS sequence"/>
</dbReference>
<evidence type="ECO:0000313" key="3">
    <source>
        <dbReference type="EMBL" id="CAB1459117.1"/>
    </source>
</evidence>
<feature type="region of interest" description="Disordered" evidence="1">
    <location>
        <begin position="50"/>
        <end position="184"/>
    </location>
</feature>
<evidence type="ECO:0000256" key="2">
    <source>
        <dbReference type="SAM" id="SignalP"/>
    </source>
</evidence>
<reference evidence="3" key="1">
    <citation type="submission" date="2020-03" db="EMBL/GenBank/DDBJ databases">
        <authorList>
            <person name="Weist P."/>
        </authorList>
    </citation>
    <scope>NUCLEOTIDE SEQUENCE</scope>
</reference>
<organism evidence="3 4">
    <name type="scientific">Pleuronectes platessa</name>
    <name type="common">European plaice</name>
    <dbReference type="NCBI Taxonomy" id="8262"/>
    <lineage>
        <taxon>Eukaryota</taxon>
        <taxon>Metazoa</taxon>
        <taxon>Chordata</taxon>
        <taxon>Craniata</taxon>
        <taxon>Vertebrata</taxon>
        <taxon>Euteleostomi</taxon>
        <taxon>Actinopterygii</taxon>
        <taxon>Neopterygii</taxon>
        <taxon>Teleostei</taxon>
        <taxon>Neoteleostei</taxon>
        <taxon>Acanthomorphata</taxon>
        <taxon>Carangaria</taxon>
        <taxon>Pleuronectiformes</taxon>
        <taxon>Pleuronectoidei</taxon>
        <taxon>Pleuronectidae</taxon>
        <taxon>Pleuronectes</taxon>
    </lineage>
</organism>
<feature type="compositionally biased region" description="Basic and acidic residues" evidence="1">
    <location>
        <begin position="147"/>
        <end position="169"/>
    </location>
</feature>
<gene>
    <name evidence="3" type="ORF">PLEPLA_LOCUS46953</name>
</gene>
<evidence type="ECO:0000313" key="4">
    <source>
        <dbReference type="Proteomes" id="UP001153269"/>
    </source>
</evidence>
<feature type="compositionally biased region" description="Polar residues" evidence="1">
    <location>
        <begin position="50"/>
        <end position="82"/>
    </location>
</feature>
<keyword evidence="4" id="KW-1185">Reference proteome</keyword>
<evidence type="ECO:0000256" key="1">
    <source>
        <dbReference type="SAM" id="MobiDB-lite"/>
    </source>
</evidence>
<protein>
    <submittedName>
        <fullName evidence="3">Uncharacterized protein</fullName>
    </submittedName>
</protein>
<accession>A0A9N7W1H9</accession>
<dbReference type="EMBL" id="CADEAL010004418">
    <property type="protein sequence ID" value="CAB1459117.1"/>
    <property type="molecule type" value="Genomic_DNA"/>
</dbReference>
<feature type="region of interest" description="Disordered" evidence="1">
    <location>
        <begin position="243"/>
        <end position="299"/>
    </location>
</feature>
<feature type="compositionally biased region" description="Polar residues" evidence="1">
    <location>
        <begin position="252"/>
        <end position="291"/>
    </location>
</feature>
<name>A0A9N7W1H9_PLEPL</name>
<feature type="compositionally biased region" description="Low complexity" evidence="1">
    <location>
        <begin position="175"/>
        <end position="184"/>
    </location>
</feature>
<comment type="caution">
    <text evidence="3">The sequence shown here is derived from an EMBL/GenBank/DDBJ whole genome shotgun (WGS) entry which is preliminary data.</text>
</comment>